<name>A0AAJ0ADP4_9PEZI</name>
<evidence type="ECO:0000313" key="3">
    <source>
        <dbReference type="Proteomes" id="UP001224890"/>
    </source>
</evidence>
<proteinExistence type="predicted"/>
<protein>
    <submittedName>
        <fullName evidence="2">Uncharacterized protein</fullName>
    </submittedName>
</protein>
<sequence length="105" mass="11740">MPCSTGMWWDDWWRLLGLIRAAQAGAIHSQVPGYQVETSNVRPNLFLALLTHCYSQYFVRAGRPILRGQLSCGFLTAPFQAATNSNLRGTTAVFDRVSVLIDRIP</sequence>
<dbReference type="RefSeq" id="XP_060425393.1">
    <property type="nucleotide sequence ID" value="XM_060575784.1"/>
</dbReference>
<evidence type="ECO:0000256" key="1">
    <source>
        <dbReference type="SAM" id="SignalP"/>
    </source>
</evidence>
<dbReference type="AlphaFoldDB" id="A0AAJ0ADP4"/>
<reference evidence="2" key="1">
    <citation type="submission" date="2021-06" db="EMBL/GenBank/DDBJ databases">
        <title>Comparative genomics, transcriptomics and evolutionary studies reveal genomic signatures of adaptation to plant cell wall in hemibiotrophic fungi.</title>
        <authorList>
            <consortium name="DOE Joint Genome Institute"/>
            <person name="Baroncelli R."/>
            <person name="Diaz J.F."/>
            <person name="Benocci T."/>
            <person name="Peng M."/>
            <person name="Battaglia E."/>
            <person name="Haridas S."/>
            <person name="Andreopoulos W."/>
            <person name="Labutti K."/>
            <person name="Pangilinan J."/>
            <person name="Floch G.L."/>
            <person name="Makela M.R."/>
            <person name="Henrissat B."/>
            <person name="Grigoriev I.V."/>
            <person name="Crouch J.A."/>
            <person name="De Vries R.P."/>
            <person name="Sukno S.A."/>
            <person name="Thon M.R."/>
        </authorList>
    </citation>
    <scope>NUCLEOTIDE SEQUENCE</scope>
    <source>
        <strain evidence="2">CBS 193.32</strain>
    </source>
</reference>
<dbReference type="EMBL" id="JAHMHR010000047">
    <property type="protein sequence ID" value="KAK1671390.1"/>
    <property type="molecule type" value="Genomic_DNA"/>
</dbReference>
<keyword evidence="3" id="KW-1185">Reference proteome</keyword>
<comment type="caution">
    <text evidence="2">The sequence shown here is derived from an EMBL/GenBank/DDBJ whole genome shotgun (WGS) entry which is preliminary data.</text>
</comment>
<dbReference type="Proteomes" id="UP001224890">
    <property type="component" value="Unassembled WGS sequence"/>
</dbReference>
<dbReference type="GeneID" id="85460310"/>
<organism evidence="2 3">
    <name type="scientific">Colletotrichum godetiae</name>
    <dbReference type="NCBI Taxonomy" id="1209918"/>
    <lineage>
        <taxon>Eukaryota</taxon>
        <taxon>Fungi</taxon>
        <taxon>Dikarya</taxon>
        <taxon>Ascomycota</taxon>
        <taxon>Pezizomycotina</taxon>
        <taxon>Sordariomycetes</taxon>
        <taxon>Hypocreomycetidae</taxon>
        <taxon>Glomerellales</taxon>
        <taxon>Glomerellaceae</taxon>
        <taxon>Colletotrichum</taxon>
        <taxon>Colletotrichum acutatum species complex</taxon>
    </lineage>
</organism>
<feature type="chain" id="PRO_5042596351" evidence="1">
    <location>
        <begin position="25"/>
        <end position="105"/>
    </location>
</feature>
<accession>A0AAJ0ADP4</accession>
<keyword evidence="1" id="KW-0732">Signal</keyword>
<gene>
    <name evidence="2" type="ORF">BDP55DRAFT_676040</name>
</gene>
<evidence type="ECO:0000313" key="2">
    <source>
        <dbReference type="EMBL" id="KAK1671390.1"/>
    </source>
</evidence>
<feature type="signal peptide" evidence="1">
    <location>
        <begin position="1"/>
        <end position="24"/>
    </location>
</feature>